<sequence length="1522" mass="167133">MEGSTIKSRIRNLLRSPSIKLKRNRRAVKENLSSKVTLERVIGITTSGSSGLTCDPCSGTVAYPAGCVVVLLNPGKNRQQHLINTSRKTITTLAFSSDGKYLVTGESGHLPAVRIWDVAEGSQVAELQEHKYGVACVAFSPNSKYIVSVGYQHDMSVNVWAWRKNLLVAANKVSSKVTAVSFSEDSSYFVTAGNRHVRFWYLDPCNSNKLSAPVPLLGRSGLLGELQNNFFCDVACGQGEKSESTFCITSSGLLCEFNEKRMLDKWVDLRTSTACALSLTEELIFCACADGTVRVFSPVDLHFICTLPRPHHLGTDVAAVTQASHLLSNKPDERYPDSVAVTYDPVNLWLSCVYNDHSLYVWDVRDLQRVGKLHSALYHSACVWDLQIYPKSKDGPPTGLDSSGLFFSCSADNTVRMWSTEVQIPTNGNVLSSDLRKVIYIDNNTAALLDTAINGAEKSEGQTAESRMGIKTICVSADGKHLASGDRTGTLRIHDLSNMEEILKVEAHDSEILCLEYSKPETGMKLLATAGRDRLIHVLDVEEDYRLLQTLDEHSSSITAVRFTANEGKVRMISCGADKSLYFRTAHRTFRGVKFKRTHHVVRKSTLYDMDVDPTCKYAAVGCQDRSIRVFNIGSGKQKKTFKGSQAEDGSLLRVQMDPSGLYVATSCSDKNLSLFDFQTGECLAAMFGHSEIITGIKFTSDCRHLISISGDSCIFVWRLAPELTINMRERLEQLKHCQSGPTFTNSVYRRASTSSLEMHSAPSILTSSSGSEEDQEDDEDERFEDNQSSDDHEINNHMLLEEDQGASDEGNDWDSSVKFQESSSDSYAPEPSLPEAPRPRRRWSCRMGELMVKSMLELRQLDSLSTPSSPKSSSISQLCSLPAGGSSTTSLQEDTHQQQRGKKRRARPHSAWLAPASSPEPEGVVLYPELCPSTDSLSGAYQVQDEEAQCPDSHSPDSGSSMGYGSGGSSPEQDHGDDPDTVSTDEEHYIRKVETIQKFHKPESPVRESFLKEHFETLADAVNMENKPRPQGSISARFFAQGSTSRTSSLFLSKTSRKVDRGPSAEVKPLVSTVRPLHEGMDQGTSLEEKAVTNPLEQCPQLCSMPQRRKAAEVHPGRVASPKGKKSAVLLKSVSAQNLTAENRKSMTPSRLKRESRPPLPQLTIERNDSRVHLHHPSSTGSSSPQPWESPNASRHLKARSYMNPTTSFIAKVSRTASIGDGLHLGIPSGDTLPCSGPSTSPTTPYSPLLPSPSASLVGPCNQTHGGSQTPPPKSSKARVFGRSNNPVSDHSSRSTPTAILETAAIHKHSFAGTEHHHTGASFAKDHFASHSVPLKAGLDPEAVSHNPQHERPLLAVQAFTMTSENQTDQGLHRRRSSSIILASVPFHLPLHHCSTVLWPFCFTSPHSVHSCMNHCCQRAEHSINLDICRQAAADLCNNMKKATQLYRMVSSCSGEACTERQEMERVLTEALLLVRSELEAVPRPAPGVGTAEGGERTMALLEQYSQLLLQSVEKRLDHKI</sequence>
<feature type="domain" description="MABP1/WDR62 first WD40" evidence="5">
    <location>
        <begin position="50"/>
        <end position="377"/>
    </location>
</feature>
<feature type="region of interest" description="Disordered" evidence="4">
    <location>
        <begin position="1108"/>
        <end position="1194"/>
    </location>
</feature>
<feature type="compositionally biased region" description="Low complexity" evidence="4">
    <location>
        <begin position="864"/>
        <end position="883"/>
    </location>
</feature>
<reference evidence="7" key="2">
    <citation type="submission" date="2025-08" db="UniProtKB">
        <authorList>
            <consortium name="Ensembl"/>
        </authorList>
    </citation>
    <scope>IDENTIFICATION</scope>
</reference>
<dbReference type="RefSeq" id="XP_017538717.1">
    <property type="nucleotide sequence ID" value="XM_017683228.2"/>
</dbReference>
<keyword evidence="2" id="KW-0677">Repeat</keyword>
<feature type="compositionally biased region" description="Polar residues" evidence="4">
    <location>
        <begin position="1284"/>
        <end position="1297"/>
    </location>
</feature>
<feature type="domain" description="MABP1/WDR62 second WD40" evidence="6">
    <location>
        <begin position="383"/>
        <end position="720"/>
    </location>
</feature>
<dbReference type="STRING" id="42514.ENSPNAP00000013911"/>
<feature type="compositionally biased region" description="Acidic residues" evidence="4">
    <location>
        <begin position="772"/>
        <end position="784"/>
    </location>
</feature>
<feature type="compositionally biased region" description="Low complexity" evidence="4">
    <location>
        <begin position="1233"/>
        <end position="1258"/>
    </location>
</feature>
<dbReference type="OMA" id="FTSDCRH"/>
<dbReference type="PROSITE" id="PS50082">
    <property type="entry name" value="WD_REPEATS_2"/>
    <property type="match status" value="1"/>
</dbReference>
<dbReference type="Pfam" id="PF24780">
    <property type="entry name" value="WD40_MABP1-WDR62_1st"/>
    <property type="match status" value="1"/>
</dbReference>
<evidence type="ECO:0000256" key="1">
    <source>
        <dbReference type="ARBA" id="ARBA00022574"/>
    </source>
</evidence>
<evidence type="ECO:0000256" key="2">
    <source>
        <dbReference type="ARBA" id="ARBA00022737"/>
    </source>
</evidence>
<dbReference type="Proteomes" id="UP001501920">
    <property type="component" value="Chromosome 4"/>
</dbReference>
<dbReference type="SUPFAM" id="SSF50978">
    <property type="entry name" value="WD40 repeat-like"/>
    <property type="match status" value="1"/>
</dbReference>
<dbReference type="GO" id="GO:0043124">
    <property type="term" value="P:negative regulation of canonical NF-kappaB signal transduction"/>
    <property type="evidence" value="ECO:0007669"/>
    <property type="project" value="TreeGrafter"/>
</dbReference>
<keyword evidence="1 3" id="KW-0853">WD repeat</keyword>
<dbReference type="InterPro" id="IPR011047">
    <property type="entry name" value="Quinoprotein_ADH-like_sf"/>
</dbReference>
<organism evidence="7 8">
    <name type="scientific">Pygocentrus nattereri</name>
    <name type="common">Red-bellied piranha</name>
    <dbReference type="NCBI Taxonomy" id="42514"/>
    <lineage>
        <taxon>Eukaryota</taxon>
        <taxon>Metazoa</taxon>
        <taxon>Chordata</taxon>
        <taxon>Craniata</taxon>
        <taxon>Vertebrata</taxon>
        <taxon>Euteleostomi</taxon>
        <taxon>Actinopterygii</taxon>
        <taxon>Neopterygii</taxon>
        <taxon>Teleostei</taxon>
        <taxon>Ostariophysi</taxon>
        <taxon>Characiformes</taxon>
        <taxon>Characoidei</taxon>
        <taxon>Pygocentrus</taxon>
    </lineage>
</organism>
<dbReference type="GeneTree" id="ENSGT00940000164564"/>
<dbReference type="InterPro" id="IPR055292">
    <property type="entry name" value="MABP1"/>
</dbReference>
<dbReference type="Gene3D" id="2.130.10.10">
    <property type="entry name" value="YVTN repeat-like/Quinoprotein amine dehydrogenase"/>
    <property type="match status" value="4"/>
</dbReference>
<evidence type="ECO:0008006" key="9">
    <source>
        <dbReference type="Google" id="ProtNLM"/>
    </source>
</evidence>
<keyword evidence="8" id="KW-1185">Reference proteome</keyword>
<dbReference type="InterPro" id="IPR036322">
    <property type="entry name" value="WD40_repeat_dom_sf"/>
</dbReference>
<feature type="repeat" description="WD" evidence="3">
    <location>
        <begin position="687"/>
        <end position="720"/>
    </location>
</feature>
<dbReference type="InterPro" id="IPR056162">
    <property type="entry name" value="WD40_MABP1-WDR62_2nd"/>
</dbReference>
<dbReference type="SUPFAM" id="SSF50998">
    <property type="entry name" value="Quinoprotein alcohol dehydrogenase-like"/>
    <property type="match status" value="1"/>
</dbReference>
<dbReference type="FunFam" id="2.130.10.10:FF:000046">
    <property type="entry name" value="WD repeat-containing protein 62 isoform 1"/>
    <property type="match status" value="1"/>
</dbReference>
<dbReference type="InterPro" id="IPR001680">
    <property type="entry name" value="WD40_rpt"/>
</dbReference>
<feature type="compositionally biased region" description="Polar residues" evidence="4">
    <location>
        <begin position="1135"/>
        <end position="1150"/>
    </location>
</feature>
<feature type="region of interest" description="Disordered" evidence="4">
    <location>
        <begin position="805"/>
        <end position="842"/>
    </location>
</feature>
<feature type="compositionally biased region" description="Basic residues" evidence="4">
    <location>
        <begin position="900"/>
        <end position="909"/>
    </location>
</feature>
<dbReference type="OrthoDB" id="6154712at2759"/>
<feature type="compositionally biased region" description="Polar residues" evidence="4">
    <location>
        <begin position="814"/>
        <end position="827"/>
    </location>
</feature>
<name>A0A3B4CT36_PYGNA</name>
<dbReference type="Ensembl" id="ENSPNAT00000021649.2">
    <property type="protein sequence ID" value="ENSPNAP00000013911.2"/>
    <property type="gene ID" value="ENSPNAG00000019803.2"/>
</dbReference>
<evidence type="ECO:0000259" key="6">
    <source>
        <dbReference type="Pfam" id="PF24782"/>
    </source>
</evidence>
<evidence type="ECO:0000313" key="8">
    <source>
        <dbReference type="Proteomes" id="UP001501920"/>
    </source>
</evidence>
<dbReference type="PANTHER" id="PTHR44813">
    <property type="entry name" value="MITOGEN-ACTIVATED PROTEIN KINASE-BINDING PROTEIN 1"/>
    <property type="match status" value="1"/>
</dbReference>
<reference evidence="7" key="3">
    <citation type="submission" date="2025-09" db="UniProtKB">
        <authorList>
            <consortium name="Ensembl"/>
        </authorList>
    </citation>
    <scope>IDENTIFICATION</scope>
</reference>
<dbReference type="InterPro" id="IPR056161">
    <property type="entry name" value="WD40_MABP1-WDR62_1st"/>
</dbReference>
<dbReference type="GO" id="GO:0046330">
    <property type="term" value="P:positive regulation of JNK cascade"/>
    <property type="evidence" value="ECO:0007669"/>
    <property type="project" value="TreeGrafter"/>
</dbReference>
<protein>
    <recommendedName>
        <fullName evidence="9">Mitogen-activated protein kinase binding protein 1</fullName>
    </recommendedName>
</protein>
<evidence type="ECO:0000256" key="4">
    <source>
        <dbReference type="SAM" id="MobiDB-lite"/>
    </source>
</evidence>
<dbReference type="PROSITE" id="PS50294">
    <property type="entry name" value="WD_REPEATS_REGION"/>
    <property type="match status" value="1"/>
</dbReference>
<proteinExistence type="predicted"/>
<reference evidence="7 8" key="1">
    <citation type="submission" date="2020-10" db="EMBL/GenBank/DDBJ databases">
        <title>Pygocentrus nattereri (red-bellied piranha) genome, fPygNat1, primary haplotype.</title>
        <authorList>
            <person name="Myers G."/>
            <person name="Meyer A."/>
            <person name="Karagic N."/>
            <person name="Pippel M."/>
            <person name="Winkler S."/>
            <person name="Tracey A."/>
            <person name="Wood J."/>
            <person name="Formenti G."/>
            <person name="Howe K."/>
            <person name="Fedrigo O."/>
            <person name="Jarvis E.D."/>
        </authorList>
    </citation>
    <scope>NUCLEOTIDE SEQUENCE [LARGE SCALE GENOMIC DNA]</scope>
</reference>
<feature type="region of interest" description="Disordered" evidence="4">
    <location>
        <begin position="863"/>
        <end position="990"/>
    </location>
</feature>
<dbReference type="GeneID" id="108411591"/>
<feature type="region of interest" description="Disordered" evidence="4">
    <location>
        <begin position="1231"/>
        <end position="1297"/>
    </location>
</feature>
<dbReference type="SMART" id="SM00320">
    <property type="entry name" value="WD40"/>
    <property type="match status" value="12"/>
</dbReference>
<evidence type="ECO:0000256" key="3">
    <source>
        <dbReference type="PROSITE-ProRule" id="PRU00221"/>
    </source>
</evidence>
<dbReference type="GO" id="GO:0005737">
    <property type="term" value="C:cytoplasm"/>
    <property type="evidence" value="ECO:0007669"/>
    <property type="project" value="TreeGrafter"/>
</dbReference>
<dbReference type="PANTHER" id="PTHR44813:SF1">
    <property type="entry name" value="MITOGEN-ACTIVATED PROTEIN KINASE-BINDING PROTEIN 1"/>
    <property type="match status" value="1"/>
</dbReference>
<evidence type="ECO:0000313" key="7">
    <source>
        <dbReference type="Ensembl" id="ENSPNAP00000013911.2"/>
    </source>
</evidence>
<dbReference type="InterPro" id="IPR015943">
    <property type="entry name" value="WD40/YVTN_repeat-like_dom_sf"/>
</dbReference>
<dbReference type="Pfam" id="PF24782">
    <property type="entry name" value="WD40_MABP1-WDR62_2nd"/>
    <property type="match status" value="1"/>
</dbReference>
<accession>A0A3B4CT36</accession>
<feature type="region of interest" description="Disordered" evidence="4">
    <location>
        <begin position="755"/>
        <end position="793"/>
    </location>
</feature>
<evidence type="ECO:0000259" key="5">
    <source>
        <dbReference type="Pfam" id="PF24780"/>
    </source>
</evidence>
<feature type="compositionally biased region" description="Polar residues" evidence="4">
    <location>
        <begin position="1178"/>
        <end position="1194"/>
    </location>
</feature>